<accession>A0AAW4XNG5</accession>
<comment type="similarity">
    <text evidence="1">Belongs to the ATP-dependent AMP-binding enzyme family.</text>
</comment>
<dbReference type="Proteomes" id="UP001198630">
    <property type="component" value="Unassembled WGS sequence"/>
</dbReference>
<evidence type="ECO:0000256" key="3">
    <source>
        <dbReference type="SAM" id="MobiDB-lite"/>
    </source>
</evidence>
<dbReference type="Pfam" id="PF13193">
    <property type="entry name" value="AMP-binding_C"/>
    <property type="match status" value="1"/>
</dbReference>
<dbReference type="Pfam" id="PF00501">
    <property type="entry name" value="AMP-binding"/>
    <property type="match status" value="1"/>
</dbReference>
<feature type="domain" description="AMP-binding enzyme C-terminal" evidence="5">
    <location>
        <begin position="420"/>
        <end position="498"/>
    </location>
</feature>
<dbReference type="GO" id="GO:0006631">
    <property type="term" value="P:fatty acid metabolic process"/>
    <property type="evidence" value="ECO:0007669"/>
    <property type="project" value="TreeGrafter"/>
</dbReference>
<proteinExistence type="inferred from homology"/>
<dbReference type="Gene3D" id="3.40.50.12780">
    <property type="entry name" value="N-terminal domain of ligase-like"/>
    <property type="match status" value="1"/>
</dbReference>
<dbReference type="GO" id="GO:0031956">
    <property type="term" value="F:medium-chain fatty acid-CoA ligase activity"/>
    <property type="evidence" value="ECO:0007669"/>
    <property type="project" value="TreeGrafter"/>
</dbReference>
<reference evidence="6" key="1">
    <citation type="submission" date="2021-11" db="EMBL/GenBank/DDBJ databases">
        <title>Development of a sustainable strategy for remediation of hydrocarbon-contaminated territories based on the waste exchange concept.</title>
        <authorList>
            <person name="Elkin A."/>
        </authorList>
    </citation>
    <scope>NUCLEOTIDE SEQUENCE</scope>
    <source>
        <strain evidence="6">IEGM 757</strain>
    </source>
</reference>
<dbReference type="AlphaFoldDB" id="A0AAW4XNG5"/>
<dbReference type="PANTHER" id="PTHR43201:SF5">
    <property type="entry name" value="MEDIUM-CHAIN ACYL-COA LIGASE ACSF2, MITOCHONDRIAL"/>
    <property type="match status" value="1"/>
</dbReference>
<comment type="caution">
    <text evidence="6">The sequence shown here is derived from an EMBL/GenBank/DDBJ whole genome shotgun (WGS) entry which is preliminary data.</text>
</comment>
<dbReference type="InterPro" id="IPR045851">
    <property type="entry name" value="AMP-bd_C_sf"/>
</dbReference>
<evidence type="ECO:0000259" key="4">
    <source>
        <dbReference type="Pfam" id="PF00501"/>
    </source>
</evidence>
<feature type="domain" description="AMP-dependent synthetase/ligase" evidence="4">
    <location>
        <begin position="6"/>
        <end position="359"/>
    </location>
</feature>
<evidence type="ECO:0000256" key="1">
    <source>
        <dbReference type="ARBA" id="ARBA00006432"/>
    </source>
</evidence>
<dbReference type="Gene3D" id="3.30.300.30">
    <property type="match status" value="1"/>
</dbReference>
<dbReference type="RefSeq" id="WP_230792704.1">
    <property type="nucleotide sequence ID" value="NZ_JAJNCO010000027.1"/>
</dbReference>
<dbReference type="SUPFAM" id="SSF56801">
    <property type="entry name" value="Acetyl-CoA synthetase-like"/>
    <property type="match status" value="1"/>
</dbReference>
<dbReference type="InterPro" id="IPR042099">
    <property type="entry name" value="ANL_N_sf"/>
</dbReference>
<organism evidence="6 7">
    <name type="scientific">Rhodococcus rhodochrous</name>
    <dbReference type="NCBI Taxonomy" id="1829"/>
    <lineage>
        <taxon>Bacteria</taxon>
        <taxon>Bacillati</taxon>
        <taxon>Actinomycetota</taxon>
        <taxon>Actinomycetes</taxon>
        <taxon>Mycobacteriales</taxon>
        <taxon>Nocardiaceae</taxon>
        <taxon>Rhodococcus</taxon>
    </lineage>
</organism>
<feature type="region of interest" description="Disordered" evidence="3">
    <location>
        <begin position="151"/>
        <end position="181"/>
    </location>
</feature>
<protein>
    <submittedName>
        <fullName evidence="6">Acyl-CoA synthetase</fullName>
    </submittedName>
</protein>
<evidence type="ECO:0000313" key="6">
    <source>
        <dbReference type="EMBL" id="MCD2114725.1"/>
    </source>
</evidence>
<dbReference type="EMBL" id="JAJNCO010000027">
    <property type="protein sequence ID" value="MCD2114725.1"/>
    <property type="molecule type" value="Genomic_DNA"/>
</dbReference>
<evidence type="ECO:0000256" key="2">
    <source>
        <dbReference type="ARBA" id="ARBA00022598"/>
    </source>
</evidence>
<dbReference type="InterPro" id="IPR020845">
    <property type="entry name" value="AMP-binding_CS"/>
</dbReference>
<dbReference type="InterPro" id="IPR000873">
    <property type="entry name" value="AMP-dep_synth/lig_dom"/>
</dbReference>
<dbReference type="InterPro" id="IPR025110">
    <property type="entry name" value="AMP-bd_C"/>
</dbReference>
<sequence length="524" mass="56810">MYPAVHAAVTPDKPAVILAGSEQLLTYGQLETRSCQLANAFRDVGLVRGDVVALLSTNAVEVFEVYWACLRSGLYLTPINSHLAVPEVAYVVDDCDAKVLVVSADLADIAASLVDSVPQVHTFLAYGGDVPRYTDYHAFVAAGSPIAPENQPRGADMLYSSGTTGRPKGVKPSLPSRQVSDPGDPYVAVFGGGYSMGDDSVYLSPAPLYHAAPLRFGMVVQSLGGTVITTRKFDPEQCLWAIDEYGVTHSQWVPTHFVRLLRLPRGVRESYDLTSQTHAIHAAAPCPVEVKKEMMAWFGPILHEYYASTEANGITMIGPTEWADKPGSVGKAKLGVIHVCDDDGAEVPAGETGLVYFEREAMPFAYHGDPEKTASAQHPTHPTWSTCGDIGFMDEDGYLFLRDRKAFTIISGGVNIYPQEIEDCLVLHPDVFDVAVVGIPDPEFGESVLAVVQLAADVQVGQDVSDRLFEHLRSNIAGYKIPRRIEFTDSLPRTPTGKLVKRELQQKYSSLAASPSALTESVRP</sequence>
<evidence type="ECO:0000313" key="7">
    <source>
        <dbReference type="Proteomes" id="UP001198630"/>
    </source>
</evidence>
<name>A0AAW4XNG5_RHORH</name>
<dbReference type="PROSITE" id="PS00455">
    <property type="entry name" value="AMP_BINDING"/>
    <property type="match status" value="1"/>
</dbReference>
<gene>
    <name evidence="6" type="ORF">LQ384_26850</name>
</gene>
<dbReference type="PANTHER" id="PTHR43201">
    <property type="entry name" value="ACYL-COA SYNTHETASE"/>
    <property type="match status" value="1"/>
</dbReference>
<keyword evidence="2" id="KW-0436">Ligase</keyword>
<evidence type="ECO:0000259" key="5">
    <source>
        <dbReference type="Pfam" id="PF13193"/>
    </source>
</evidence>